<dbReference type="PANTHER" id="PTHR13872">
    <property type="entry name" value="DOLICHYL-DIPHOSPHOOLIGOSACCHARIDE--PROTEIN GLYCOSYLTRANSFERASE SUBUNIT"/>
    <property type="match status" value="1"/>
</dbReference>
<dbReference type="InterPro" id="IPR003674">
    <property type="entry name" value="Oligo_trans_STT3"/>
</dbReference>
<feature type="domain" description="AglB-like core" evidence="21">
    <location>
        <begin position="526"/>
        <end position="635"/>
    </location>
</feature>
<comment type="subcellular location">
    <subcellularLocation>
        <location evidence="3">Cell membrane</location>
        <topology evidence="3">Multi-pass membrane protein</topology>
    </subcellularLocation>
</comment>
<evidence type="ECO:0000256" key="10">
    <source>
        <dbReference type="ARBA" id="ARBA00022723"/>
    </source>
</evidence>
<feature type="compositionally biased region" description="Acidic residues" evidence="17">
    <location>
        <begin position="925"/>
        <end position="967"/>
    </location>
</feature>
<feature type="transmembrane region" description="Helical" evidence="18">
    <location>
        <begin position="23"/>
        <end position="41"/>
    </location>
</feature>
<comment type="similarity">
    <text evidence="5">Belongs to the STT3 family.</text>
</comment>
<comment type="caution">
    <text evidence="22">The sequence shown here is derived from an EMBL/GenBank/DDBJ whole genome shotgun (WGS) entry which is preliminary data.</text>
</comment>
<feature type="domain" description="Archaeal glycosylation protein B peripheral" evidence="20">
    <location>
        <begin position="815"/>
        <end position="920"/>
    </location>
</feature>
<feature type="transmembrane region" description="Helical" evidence="18">
    <location>
        <begin position="333"/>
        <end position="353"/>
    </location>
</feature>
<accession>A0AAP2Z9Z2</accession>
<feature type="transmembrane region" description="Helical" evidence="18">
    <location>
        <begin position="180"/>
        <end position="200"/>
    </location>
</feature>
<evidence type="ECO:0000256" key="11">
    <source>
        <dbReference type="ARBA" id="ARBA00022842"/>
    </source>
</evidence>
<evidence type="ECO:0000259" key="21">
    <source>
        <dbReference type="Pfam" id="PF22627"/>
    </source>
</evidence>
<evidence type="ECO:0000259" key="19">
    <source>
        <dbReference type="Pfam" id="PF02516"/>
    </source>
</evidence>
<evidence type="ECO:0000256" key="9">
    <source>
        <dbReference type="ARBA" id="ARBA00022692"/>
    </source>
</evidence>
<keyword evidence="8 22" id="KW-0808">Transferase</keyword>
<reference evidence="22 23" key="1">
    <citation type="submission" date="2022-09" db="EMBL/GenBank/DDBJ databases">
        <title>Enrichment on poylsaccharides allowed isolation of novel metabolic and taxonomic groups of Haloarchaea.</title>
        <authorList>
            <person name="Sorokin D.Y."/>
            <person name="Elcheninov A.G."/>
            <person name="Khizhniak T.V."/>
            <person name="Kolganova T.V."/>
            <person name="Kublanov I.V."/>
        </authorList>
    </citation>
    <scope>NUCLEOTIDE SEQUENCE [LARGE SCALE GENOMIC DNA]</scope>
    <source>
        <strain evidence="22 23">AArc-curdl1</strain>
    </source>
</reference>
<dbReference type="InterPro" id="IPR041154">
    <property type="entry name" value="AglB_P1"/>
</dbReference>
<evidence type="ECO:0000256" key="8">
    <source>
        <dbReference type="ARBA" id="ARBA00022679"/>
    </source>
</evidence>
<dbReference type="Pfam" id="PF02516">
    <property type="entry name" value="STT3"/>
    <property type="match status" value="1"/>
</dbReference>
<evidence type="ECO:0000256" key="17">
    <source>
        <dbReference type="SAM" id="MobiDB-lite"/>
    </source>
</evidence>
<gene>
    <name evidence="22" type="ORF">OB919_13895</name>
</gene>
<feature type="domain" description="Oligosaccharyl transferase STT3 N-terminal" evidence="19">
    <location>
        <begin position="46"/>
        <end position="496"/>
    </location>
</feature>
<dbReference type="RefSeq" id="WP_342809377.1">
    <property type="nucleotide sequence ID" value="NZ_JAOPJZ010000012.1"/>
</dbReference>
<organism evidence="22 23">
    <name type="scientific">Natronosalvus hydrolyticus</name>
    <dbReference type="NCBI Taxonomy" id="2979988"/>
    <lineage>
        <taxon>Archaea</taxon>
        <taxon>Methanobacteriati</taxon>
        <taxon>Methanobacteriota</taxon>
        <taxon>Stenosarchaea group</taxon>
        <taxon>Halobacteria</taxon>
        <taxon>Halobacteriales</taxon>
        <taxon>Natrialbaceae</taxon>
        <taxon>Natronosalvus</taxon>
    </lineage>
</organism>
<proteinExistence type="inferred from homology"/>
<sequence>MSTDTESVESETSLSVLETLEKWYHVPVLGFVMIFMLWTRLQSYDNVSMADGQARLSAVDSWYHWRTVQWTAENYPYTMPFEIWTSFPGGRYVGQFGTLFDQILVTAGFIVGLGNPTTETLYTVAIVAVPVMAALVVIPVFFIGRRLGGTIGGLVAAVILALSPGQFLSRTTVGQLQHHVGEVLFMAIAVLAMMVALRVAEQDQPIWELIKAKDWYALKRPTQYSVLAGIATALYIWVWPPGVVLVGIFGIFFTISLCARYLRGLSPDHLAYVGAVSMGVTALTTLALVEEPGGNATSFALLQPMVAALVAVGCVFMAWLARKWDGLNIERNYYPIAIFGLIGISFVGMAVILPDLFSTITDNLYRRVLPLGGTPTDATISEAQRPDNFGQHVFNEFGAAFFTMLGGLAFLLLRPLFGREWRAEYTLLIVWALFLTSMAATQIRFAYYLVLAVAVLNAVFVADIARLLNLDFRRSAQSIRDVETYQVIAIFLVVMMLFMPLLPPIAAQGSTAWERGAHAGPSGDAMVWQESTDWMLESTPEPGNWAGEGNQDQLEYYGTYDYPEGGDYDYPPGAYGVISWWDYGHLITTNAERMPHSNPFQSNARSSSWYLQAGDEAHGEAILDGISAGVAVTDRSADEIRGAIDEDGHEDVQYVMIDDQMAGGKFSAIATWSGPGMDAYRTAEPISVMGTEIEATTTNEAYEDTMLASLYLEDAEGMEHYRLVHESSTYSIVGSQILVLPNGQAVDISTAAERFAAGGYTDAVAEAEQQFEMAEATDQALLLNNQHLFQGMLTQQYVHNAQVVSAVKTFERVEGATITGSAPGVADGETVYAQVELETEPGRTFTYTQQATVEDEAFELTVPYATDNELGPEDGYSDSAVEALDEEYTIFVGSPEDGEIEREYIATTEVPELAVVEGETLEVTLEEGDGEIVPDPDAQPELEMDEEPDEAEVEEPEDADGSETDDTVDARSIR</sequence>
<dbReference type="EMBL" id="JAOPJZ010000012">
    <property type="protein sequence ID" value="MCU4753053.1"/>
    <property type="molecule type" value="Genomic_DNA"/>
</dbReference>
<dbReference type="EC" id="2.4.99.21" evidence="6"/>
<feature type="region of interest" description="Disordered" evidence="17">
    <location>
        <begin position="925"/>
        <end position="974"/>
    </location>
</feature>
<evidence type="ECO:0000256" key="18">
    <source>
        <dbReference type="SAM" id="Phobius"/>
    </source>
</evidence>
<feature type="transmembrane region" description="Helical" evidence="18">
    <location>
        <begin position="482"/>
        <end position="502"/>
    </location>
</feature>
<dbReference type="InterPro" id="IPR048307">
    <property type="entry name" value="STT3_N"/>
</dbReference>
<dbReference type="GO" id="GO:0004576">
    <property type="term" value="F:oligosaccharyl transferase activity"/>
    <property type="evidence" value="ECO:0007669"/>
    <property type="project" value="InterPro"/>
</dbReference>
<keyword evidence="7" id="KW-0328">Glycosyltransferase</keyword>
<keyword evidence="23" id="KW-1185">Reference proteome</keyword>
<evidence type="ECO:0000256" key="6">
    <source>
        <dbReference type="ARBA" id="ARBA00012602"/>
    </source>
</evidence>
<keyword evidence="12 18" id="KW-1133">Transmembrane helix</keyword>
<keyword evidence="9 18" id="KW-0812">Transmembrane</keyword>
<feature type="transmembrane region" description="Helical" evidence="18">
    <location>
        <begin position="301"/>
        <end position="321"/>
    </location>
</feature>
<dbReference type="AlphaFoldDB" id="A0AAP2Z9Z2"/>
<evidence type="ECO:0000313" key="23">
    <source>
        <dbReference type="Proteomes" id="UP001321047"/>
    </source>
</evidence>
<evidence type="ECO:0000256" key="16">
    <source>
        <dbReference type="ARBA" id="ARBA00034066"/>
    </source>
</evidence>
<feature type="transmembrane region" description="Helical" evidence="18">
    <location>
        <begin position="244"/>
        <end position="262"/>
    </location>
</feature>
<keyword evidence="13 18" id="KW-0472">Membrane</keyword>
<feature type="transmembrane region" description="Helical" evidence="18">
    <location>
        <begin position="425"/>
        <end position="443"/>
    </location>
</feature>
<feature type="transmembrane region" description="Helical" evidence="18">
    <location>
        <begin position="269"/>
        <end position="289"/>
    </location>
</feature>
<protein>
    <recommendedName>
        <fullName evidence="6">dolichyl-phosphooligosaccharide-protein glycotransferase</fullName>
        <ecNumber evidence="6">2.4.99.21</ecNumber>
    </recommendedName>
    <alternativeName>
        <fullName evidence="15">Oligosaccharyl transferase</fullName>
    </alternativeName>
</protein>
<keyword evidence="11" id="KW-0460">Magnesium</keyword>
<feature type="transmembrane region" description="Helical" evidence="18">
    <location>
        <begin position="393"/>
        <end position="413"/>
    </location>
</feature>
<feature type="transmembrane region" description="Helical" evidence="18">
    <location>
        <begin position="150"/>
        <end position="168"/>
    </location>
</feature>
<evidence type="ECO:0000256" key="13">
    <source>
        <dbReference type="ARBA" id="ARBA00023136"/>
    </source>
</evidence>
<comment type="catalytic activity">
    <reaction evidence="16">
        <text>an archaeal dolichyl phosphooligosaccharide + [protein]-L-asparagine = an archaeal dolichyl phosphate + a glycoprotein with the oligosaccharide chain attached by N-beta-D-glycosyl linkage to a protein L-asparagine.</text>
        <dbReference type="EC" id="2.4.99.21"/>
    </reaction>
</comment>
<dbReference type="GO" id="GO:0005886">
    <property type="term" value="C:plasma membrane"/>
    <property type="evidence" value="ECO:0007669"/>
    <property type="project" value="UniProtKB-SubCell"/>
</dbReference>
<dbReference type="Gene3D" id="2.60.40.3390">
    <property type="match status" value="1"/>
</dbReference>
<evidence type="ECO:0000313" key="22">
    <source>
        <dbReference type="EMBL" id="MCU4753053.1"/>
    </source>
</evidence>
<comment type="cofactor">
    <cofactor evidence="1">
        <name>Mn(2+)</name>
        <dbReference type="ChEBI" id="CHEBI:29035"/>
    </cofactor>
</comment>
<dbReference type="Pfam" id="PF22627">
    <property type="entry name" value="AglB_core-like"/>
    <property type="match status" value="1"/>
</dbReference>
<feature type="transmembrane region" description="Helical" evidence="18">
    <location>
        <begin position="92"/>
        <end position="114"/>
    </location>
</feature>
<keyword evidence="14" id="KW-0464">Manganese</keyword>
<evidence type="ECO:0000256" key="12">
    <source>
        <dbReference type="ARBA" id="ARBA00022989"/>
    </source>
</evidence>
<evidence type="ECO:0000259" key="20">
    <source>
        <dbReference type="Pfam" id="PF18079"/>
    </source>
</evidence>
<keyword evidence="10" id="KW-0479">Metal-binding</keyword>
<dbReference type="GO" id="GO:0046872">
    <property type="term" value="F:metal ion binding"/>
    <property type="evidence" value="ECO:0007669"/>
    <property type="project" value="UniProtKB-KW"/>
</dbReference>
<name>A0AAP2Z9Z2_9EURY</name>
<dbReference type="PANTHER" id="PTHR13872:SF1">
    <property type="entry name" value="DOLICHYL-DIPHOSPHOOLIGOSACCHARIDE--PROTEIN GLYCOSYLTRANSFERASE SUBUNIT STT3B"/>
    <property type="match status" value="1"/>
</dbReference>
<evidence type="ECO:0000256" key="3">
    <source>
        <dbReference type="ARBA" id="ARBA00004651"/>
    </source>
</evidence>
<feature type="transmembrane region" description="Helical" evidence="18">
    <location>
        <begin position="120"/>
        <end position="143"/>
    </location>
</feature>
<evidence type="ECO:0000256" key="5">
    <source>
        <dbReference type="ARBA" id="ARBA00010810"/>
    </source>
</evidence>
<dbReference type="Pfam" id="PF18079">
    <property type="entry name" value="AglB_L1"/>
    <property type="match status" value="1"/>
</dbReference>
<evidence type="ECO:0000256" key="1">
    <source>
        <dbReference type="ARBA" id="ARBA00001936"/>
    </source>
</evidence>
<evidence type="ECO:0000256" key="15">
    <source>
        <dbReference type="ARBA" id="ARBA00030679"/>
    </source>
</evidence>
<dbReference type="InterPro" id="IPR026410">
    <property type="entry name" value="OlisacTrfase_arch"/>
</dbReference>
<dbReference type="Proteomes" id="UP001321047">
    <property type="component" value="Unassembled WGS sequence"/>
</dbReference>
<feature type="transmembrane region" description="Helical" evidence="18">
    <location>
        <begin position="449"/>
        <end position="470"/>
    </location>
</feature>
<evidence type="ECO:0000256" key="4">
    <source>
        <dbReference type="ARBA" id="ARBA00004922"/>
    </source>
</evidence>
<evidence type="ECO:0000256" key="2">
    <source>
        <dbReference type="ARBA" id="ARBA00001946"/>
    </source>
</evidence>
<dbReference type="InterPro" id="IPR054479">
    <property type="entry name" value="AglB-like_core"/>
</dbReference>
<evidence type="ECO:0000256" key="7">
    <source>
        <dbReference type="ARBA" id="ARBA00022676"/>
    </source>
</evidence>
<comment type="cofactor">
    <cofactor evidence="2">
        <name>Mg(2+)</name>
        <dbReference type="ChEBI" id="CHEBI:18420"/>
    </cofactor>
</comment>
<comment type="pathway">
    <text evidence="4">Protein modification; protein glycosylation.</text>
</comment>
<evidence type="ECO:0000256" key="14">
    <source>
        <dbReference type="ARBA" id="ARBA00023211"/>
    </source>
</evidence>
<dbReference type="NCBIfam" id="TIGR04154">
    <property type="entry name" value="archaeo_STT3"/>
    <property type="match status" value="1"/>
</dbReference>
<dbReference type="Gene3D" id="3.40.50.12610">
    <property type="match status" value="1"/>
</dbReference>